<feature type="compositionally biased region" description="Polar residues" evidence="1">
    <location>
        <begin position="1"/>
        <end position="13"/>
    </location>
</feature>
<dbReference type="InterPro" id="IPR030931">
    <property type="entry name" value="Group_II_RT_mat"/>
</dbReference>
<proteinExistence type="predicted"/>
<dbReference type="InterPro" id="IPR051083">
    <property type="entry name" value="GrpII_Intron_Splice-Mob/Def"/>
</dbReference>
<sequence>MNMANTRGVTTGINDEATPSLREKPTHETENDKSMVDWRHIDWRKLEKRVFKLQKRIYKASERGDVKAVRKLQKTLMKSWSAKCLAVRRVTQDNQGKKTAGVDGVKSLTPKQRLTLVAKLKLGSKVSPTRRVWIPKPGKDEKRPLGIPTMYDRALQALVKMALEPEWEAKFEPNSYGFRPGRSCHDAIEAIFNSMRHKPKFVLDADISKCFDKIDHLALLQKLNTFPTIRRQIRAWLKAGVMDNQQFQETSEGTPQGGVISPLLANVALHGMEERIKQYAETLPGLKRENRKSISLIRYADDFVILHENLTVVQRCQIIISEWLKSMNLELKPSKTRLTHTLNKYKEEEPGFNFLGFNIRQFSVGKHHSKKGFKIIITPSKEKQRIHYERIASIIDDYSTAPQEALISRLNPIIKGWSNYYSTVVSSEAYANLDSLMYPKLRAWAKRRHPNKSGKWVAKKYWRTIGGDNWVFATTYKGNLRWLTNHTDTPIVRHVKVKGDASPYDGNLIYWSSRMGAHPEMPKRVATLLKQQKGKCAHCGLYFREEDVMEIDHKIPLSKGGKDEYKNLQLLHRHCHDIKTAEDGSVGGM</sequence>
<dbReference type="GO" id="GO:0003964">
    <property type="term" value="F:RNA-directed DNA polymerase activity"/>
    <property type="evidence" value="ECO:0007669"/>
    <property type="project" value="UniProtKB-KW"/>
</dbReference>
<dbReference type="InterPro" id="IPR043502">
    <property type="entry name" value="DNA/RNA_pol_sf"/>
</dbReference>
<evidence type="ECO:0000313" key="3">
    <source>
        <dbReference type="EMBL" id="MFL9817400.1"/>
    </source>
</evidence>
<dbReference type="Pfam" id="PF08388">
    <property type="entry name" value="GIIM"/>
    <property type="match status" value="1"/>
</dbReference>
<feature type="compositionally biased region" description="Basic and acidic residues" evidence="1">
    <location>
        <begin position="21"/>
        <end position="32"/>
    </location>
</feature>
<keyword evidence="3" id="KW-0548">Nucleotidyltransferase</keyword>
<name>A0ABW8X7M1_9CYAN</name>
<protein>
    <submittedName>
        <fullName evidence="3">Group II intron reverse transcriptase/maturase</fullName>
        <ecNumber evidence="3">2.7.7.49</ecNumber>
    </submittedName>
</protein>
<dbReference type="EMBL" id="JBFPMW010000003">
    <property type="protein sequence ID" value="MFL9817400.1"/>
    <property type="molecule type" value="Genomic_DNA"/>
</dbReference>
<dbReference type="InterPro" id="IPR003615">
    <property type="entry name" value="HNH_nuc"/>
</dbReference>
<dbReference type="CDD" id="cd01651">
    <property type="entry name" value="RT_G2_intron"/>
    <property type="match status" value="1"/>
</dbReference>
<organism evidence="3 4">
    <name type="scientific">Tolypothrix campylonemoides VB511288_2</name>
    <dbReference type="NCBI Taxonomy" id="3232311"/>
    <lineage>
        <taxon>Bacteria</taxon>
        <taxon>Bacillati</taxon>
        <taxon>Cyanobacteriota</taxon>
        <taxon>Cyanophyceae</taxon>
        <taxon>Nostocales</taxon>
        <taxon>Tolypothrichaceae</taxon>
        <taxon>Tolypothrix</taxon>
    </lineage>
</organism>
<dbReference type="SUPFAM" id="SSF56672">
    <property type="entry name" value="DNA/RNA polymerases"/>
    <property type="match status" value="1"/>
</dbReference>
<evidence type="ECO:0000313" key="4">
    <source>
        <dbReference type="Proteomes" id="UP001629223"/>
    </source>
</evidence>
<dbReference type="EC" id="2.7.7.49" evidence="3"/>
<dbReference type="SMART" id="SM00507">
    <property type="entry name" value="HNHc"/>
    <property type="match status" value="1"/>
</dbReference>
<dbReference type="Gene3D" id="1.10.30.50">
    <property type="match status" value="1"/>
</dbReference>
<dbReference type="Pfam" id="PF13655">
    <property type="entry name" value="RVT_N"/>
    <property type="match status" value="1"/>
</dbReference>
<dbReference type="InterPro" id="IPR013597">
    <property type="entry name" value="Mat_intron_G2"/>
</dbReference>
<dbReference type="Proteomes" id="UP001629223">
    <property type="component" value="Unassembled WGS sequence"/>
</dbReference>
<reference evidence="3 4" key="1">
    <citation type="submission" date="2024-07" db="EMBL/GenBank/DDBJ databases">
        <authorList>
            <person name="Tripathy S."/>
        </authorList>
    </citation>
    <scope>NUCLEOTIDE SEQUENCE [LARGE SCALE GENOMIC DNA]</scope>
    <source>
        <strain evidence="3 4">VB511288_2</strain>
    </source>
</reference>
<dbReference type="InterPro" id="IPR000477">
    <property type="entry name" value="RT_dom"/>
</dbReference>
<dbReference type="NCBIfam" id="TIGR04416">
    <property type="entry name" value="group_II_RT_mat"/>
    <property type="match status" value="1"/>
</dbReference>
<gene>
    <name evidence="3" type="primary">ltrA</name>
    <name evidence="3" type="ORF">AB0756_10025</name>
</gene>
<dbReference type="InterPro" id="IPR002711">
    <property type="entry name" value="HNH"/>
</dbReference>
<dbReference type="PROSITE" id="PS50878">
    <property type="entry name" value="RT_POL"/>
    <property type="match status" value="1"/>
</dbReference>
<evidence type="ECO:0000259" key="2">
    <source>
        <dbReference type="PROSITE" id="PS50878"/>
    </source>
</evidence>
<evidence type="ECO:0000256" key="1">
    <source>
        <dbReference type="SAM" id="MobiDB-lite"/>
    </source>
</evidence>
<dbReference type="Pfam" id="PF00078">
    <property type="entry name" value="RVT_1"/>
    <property type="match status" value="1"/>
</dbReference>
<dbReference type="Pfam" id="PF01844">
    <property type="entry name" value="HNH"/>
    <property type="match status" value="1"/>
</dbReference>
<keyword evidence="3" id="KW-0695">RNA-directed DNA polymerase</keyword>
<comment type="caution">
    <text evidence="3">The sequence shown here is derived from an EMBL/GenBank/DDBJ whole genome shotgun (WGS) entry which is preliminary data.</text>
</comment>
<keyword evidence="4" id="KW-1185">Reference proteome</keyword>
<dbReference type="InterPro" id="IPR025960">
    <property type="entry name" value="RVT_N"/>
</dbReference>
<dbReference type="CDD" id="cd00085">
    <property type="entry name" value="HNHc"/>
    <property type="match status" value="1"/>
</dbReference>
<feature type="domain" description="Reverse transcriptase" evidence="2">
    <location>
        <begin position="115"/>
        <end position="359"/>
    </location>
</feature>
<dbReference type="PANTHER" id="PTHR34047">
    <property type="entry name" value="NUCLEAR INTRON MATURASE 1, MITOCHONDRIAL-RELATED"/>
    <property type="match status" value="1"/>
</dbReference>
<keyword evidence="3" id="KW-0808">Transferase</keyword>
<dbReference type="PANTHER" id="PTHR34047:SF10">
    <property type="entry name" value="GROUP II INTRON-ASSOCIATED OPEN READING FRAME"/>
    <property type="match status" value="1"/>
</dbReference>
<feature type="region of interest" description="Disordered" evidence="1">
    <location>
        <begin position="1"/>
        <end position="32"/>
    </location>
</feature>
<accession>A0ABW8X7M1</accession>